<reference evidence="1 2" key="1">
    <citation type="submission" date="2019-02" db="EMBL/GenBank/DDBJ databases">
        <title>Genome sequencing of the rare red list fungi Hericium alpestre (H. flagellum).</title>
        <authorList>
            <person name="Buettner E."/>
            <person name="Kellner H."/>
        </authorList>
    </citation>
    <scope>NUCLEOTIDE SEQUENCE [LARGE SCALE GENOMIC DNA]</scope>
    <source>
        <strain evidence="1 2">DSM 108284</strain>
    </source>
</reference>
<dbReference type="Proteomes" id="UP000298061">
    <property type="component" value="Unassembled WGS sequence"/>
</dbReference>
<organism evidence="1 2">
    <name type="scientific">Hericium alpestre</name>
    <dbReference type="NCBI Taxonomy" id="135208"/>
    <lineage>
        <taxon>Eukaryota</taxon>
        <taxon>Fungi</taxon>
        <taxon>Dikarya</taxon>
        <taxon>Basidiomycota</taxon>
        <taxon>Agaricomycotina</taxon>
        <taxon>Agaricomycetes</taxon>
        <taxon>Russulales</taxon>
        <taxon>Hericiaceae</taxon>
        <taxon>Hericium</taxon>
    </lineage>
</organism>
<protein>
    <submittedName>
        <fullName evidence="1">Uncharacterized protein</fullName>
    </submittedName>
</protein>
<gene>
    <name evidence="1" type="ORF">EWM64_g4122</name>
</gene>
<evidence type="ECO:0000313" key="2">
    <source>
        <dbReference type="Proteomes" id="UP000298061"/>
    </source>
</evidence>
<name>A0A4Z0A211_9AGAM</name>
<dbReference type="AlphaFoldDB" id="A0A4Z0A211"/>
<dbReference type="EMBL" id="SFCI01000423">
    <property type="protein sequence ID" value="TFY79889.1"/>
    <property type="molecule type" value="Genomic_DNA"/>
</dbReference>
<proteinExistence type="predicted"/>
<accession>A0A4Z0A211</accession>
<comment type="caution">
    <text evidence="1">The sequence shown here is derived from an EMBL/GenBank/DDBJ whole genome shotgun (WGS) entry which is preliminary data.</text>
</comment>
<sequence length="137" mass="15849">MHPDQRWAWFVSLAVERFERWSRVVVARGDIGDWIATEIPPLDVCMVWHAYLLNPHRYAEDCDRVLPKFKAMPPETMLSAVRQIGNISAFVPTETRKRSWLSQIQTPFDPFESLQSMTTQGLKCPQCNATLHVPCHL</sequence>
<dbReference type="OrthoDB" id="2684236at2759"/>
<keyword evidence="2" id="KW-1185">Reference proteome</keyword>
<evidence type="ECO:0000313" key="1">
    <source>
        <dbReference type="EMBL" id="TFY79889.1"/>
    </source>
</evidence>
<dbReference type="STRING" id="135208.A0A4Z0A211"/>